<accession>A0A8E0RJI7</accession>
<dbReference type="AlphaFoldDB" id="A0A8E0RJI7"/>
<reference evidence="1" key="1">
    <citation type="submission" date="2019-05" db="EMBL/GenBank/DDBJ databases">
        <title>Annotation for the trematode Fasciolopsis buski.</title>
        <authorList>
            <person name="Choi Y.-J."/>
        </authorList>
    </citation>
    <scope>NUCLEOTIDE SEQUENCE</scope>
    <source>
        <strain evidence="1">HT</strain>
        <tissue evidence="1">Whole worm</tissue>
    </source>
</reference>
<name>A0A8E0RJI7_9TREM</name>
<organism evidence="1 2">
    <name type="scientific">Fasciolopsis buskii</name>
    <dbReference type="NCBI Taxonomy" id="27845"/>
    <lineage>
        <taxon>Eukaryota</taxon>
        <taxon>Metazoa</taxon>
        <taxon>Spiralia</taxon>
        <taxon>Lophotrochozoa</taxon>
        <taxon>Platyhelminthes</taxon>
        <taxon>Trematoda</taxon>
        <taxon>Digenea</taxon>
        <taxon>Plagiorchiida</taxon>
        <taxon>Echinostomata</taxon>
        <taxon>Echinostomatoidea</taxon>
        <taxon>Fasciolidae</taxon>
        <taxon>Fasciolopsis</taxon>
    </lineage>
</organism>
<sequence length="388" mass="43125">MLNQTSIRWISQIVPTRRSFSTILDRRAICRAEADRRHAAHVACLLATEAAVENARKRALEIREAKLVELRSRMKLRQQQVEAKRKALDEVEKFLQSATSRNAAKISNVKSKSLDVNKIHNDGKSSIAKMEQVTPSRSLVTKIQHPAPYSNDSTAGYLRRQKLAQNMDKNTELNSVTKPATNCSTDRTILSDKTEEEADRLKLFQQRRKTKEQLTLGKALATNHGEIMGYPKDLKERNSNVINIAVQPEERPSDPTASMELMQNTHLYSRPQSSTSGYYTDPVFFNESTGWPTEADKSTSARLIGHRANGKLTATITPALSPTNSPDNKRANVVASLLASGRLNVRSRAATILLNLASGRPPTDGLGMQNYSNGIKCEETAEQGETSR</sequence>
<evidence type="ECO:0000313" key="1">
    <source>
        <dbReference type="EMBL" id="KAA0184545.1"/>
    </source>
</evidence>
<comment type="caution">
    <text evidence="1">The sequence shown here is derived from an EMBL/GenBank/DDBJ whole genome shotgun (WGS) entry which is preliminary data.</text>
</comment>
<proteinExistence type="predicted"/>
<dbReference type="Proteomes" id="UP000728185">
    <property type="component" value="Unassembled WGS sequence"/>
</dbReference>
<dbReference type="OrthoDB" id="6288588at2759"/>
<dbReference type="EMBL" id="LUCM01011046">
    <property type="protein sequence ID" value="KAA0184545.1"/>
    <property type="molecule type" value="Genomic_DNA"/>
</dbReference>
<gene>
    <name evidence="1" type="ORF">FBUS_09286</name>
</gene>
<protein>
    <submittedName>
        <fullName evidence="1">Uncharacterized protein</fullName>
    </submittedName>
</protein>
<evidence type="ECO:0000313" key="2">
    <source>
        <dbReference type="Proteomes" id="UP000728185"/>
    </source>
</evidence>
<keyword evidence="2" id="KW-1185">Reference proteome</keyword>